<dbReference type="EMBL" id="DF841453">
    <property type="protein sequence ID" value="GAT45529.1"/>
    <property type="molecule type" value="Genomic_DNA"/>
</dbReference>
<name>A0ABQ0L310_MYCCL</name>
<reference evidence="2" key="1">
    <citation type="submission" date="2014-09" db="EMBL/GenBank/DDBJ databases">
        <title>Genome sequence of the luminous mushroom Mycena chlorophos for searching fungal bioluminescence genes.</title>
        <authorList>
            <person name="Tanaka Y."/>
            <person name="Kasuga D."/>
            <person name="Oba Y."/>
            <person name="Hase S."/>
            <person name="Sato K."/>
            <person name="Oba Y."/>
            <person name="Sakakibara Y."/>
        </authorList>
    </citation>
    <scope>NUCLEOTIDE SEQUENCE</scope>
</reference>
<gene>
    <name evidence="2" type="ORF">MCHLO_03100</name>
</gene>
<feature type="compositionally biased region" description="Basic and acidic residues" evidence="1">
    <location>
        <begin position="218"/>
        <end position="233"/>
    </location>
</feature>
<proteinExistence type="predicted"/>
<feature type="non-terminal residue" evidence="2">
    <location>
        <position position="1"/>
    </location>
</feature>
<organism evidence="2 3">
    <name type="scientific">Mycena chlorophos</name>
    <name type="common">Agaric fungus</name>
    <name type="synonym">Agaricus chlorophos</name>
    <dbReference type="NCBI Taxonomy" id="658473"/>
    <lineage>
        <taxon>Eukaryota</taxon>
        <taxon>Fungi</taxon>
        <taxon>Dikarya</taxon>
        <taxon>Basidiomycota</taxon>
        <taxon>Agaricomycotina</taxon>
        <taxon>Agaricomycetes</taxon>
        <taxon>Agaricomycetidae</taxon>
        <taxon>Agaricales</taxon>
        <taxon>Marasmiineae</taxon>
        <taxon>Mycenaceae</taxon>
        <taxon>Mycena</taxon>
    </lineage>
</organism>
<keyword evidence="3" id="KW-1185">Reference proteome</keyword>
<sequence>GRSVGRIKTILSPIASQDRAPVIEIECFRIESERHFVFDMPVLVRDESQPTTRLVIAENILFIFNAQHDCDLGKCAASGTRRIQQERQLTEITEAIIEHSDVQVFLINTAAFHNAHLLRRVLPRELTRPIALYPDDAERKSFHNKQAELLRGIASRKRKQREDTAAAKAQEAAANQAVVATDAAAAPTREEGPVIGDADQHDPEPAARPQPRPRRRARGPEISHHDENVMQVD</sequence>
<dbReference type="Proteomes" id="UP000815677">
    <property type="component" value="Unassembled WGS sequence"/>
</dbReference>
<feature type="region of interest" description="Disordered" evidence="1">
    <location>
        <begin position="167"/>
        <end position="233"/>
    </location>
</feature>
<protein>
    <submittedName>
        <fullName evidence="2">Uncharacterized protein</fullName>
    </submittedName>
</protein>
<evidence type="ECO:0000313" key="2">
    <source>
        <dbReference type="EMBL" id="GAT45529.1"/>
    </source>
</evidence>
<feature type="compositionally biased region" description="Low complexity" evidence="1">
    <location>
        <begin position="167"/>
        <end position="186"/>
    </location>
</feature>
<feature type="compositionally biased region" description="Basic and acidic residues" evidence="1">
    <location>
        <begin position="188"/>
        <end position="205"/>
    </location>
</feature>
<evidence type="ECO:0000313" key="3">
    <source>
        <dbReference type="Proteomes" id="UP000815677"/>
    </source>
</evidence>
<accession>A0ABQ0L310</accession>
<evidence type="ECO:0000256" key="1">
    <source>
        <dbReference type="SAM" id="MobiDB-lite"/>
    </source>
</evidence>